<name>A0ABU1BHW6_PSEHA</name>
<dbReference type="EMBL" id="JAVIFY010000029">
    <property type="protein sequence ID" value="MDQ9094071.1"/>
    <property type="molecule type" value="Genomic_DNA"/>
</dbReference>
<organism evidence="1 2">
    <name type="scientific">Pseudoalteromonas haloplanktis</name>
    <name type="common">Alteromonas haloplanktis</name>
    <dbReference type="NCBI Taxonomy" id="228"/>
    <lineage>
        <taxon>Bacteria</taxon>
        <taxon>Pseudomonadati</taxon>
        <taxon>Pseudomonadota</taxon>
        <taxon>Gammaproteobacteria</taxon>
        <taxon>Alteromonadales</taxon>
        <taxon>Pseudoalteromonadaceae</taxon>
        <taxon>Pseudoalteromonas</taxon>
    </lineage>
</organism>
<dbReference type="RefSeq" id="WP_087533021.1">
    <property type="nucleotide sequence ID" value="NZ_JAVIFY010000029.1"/>
</dbReference>
<dbReference type="GO" id="GO:0016829">
    <property type="term" value="F:lyase activity"/>
    <property type="evidence" value="ECO:0007669"/>
    <property type="project" value="UniProtKB-KW"/>
</dbReference>
<protein>
    <submittedName>
        <fullName evidence="1">Heparin lyase I family protein</fullName>
    </submittedName>
</protein>
<dbReference type="InterPro" id="IPR025975">
    <property type="entry name" value="Polysacc_lyase"/>
</dbReference>
<dbReference type="Gene3D" id="2.60.120.200">
    <property type="match status" value="1"/>
</dbReference>
<keyword evidence="2" id="KW-1185">Reference proteome</keyword>
<dbReference type="PROSITE" id="PS51257">
    <property type="entry name" value="PROKAR_LIPOPROTEIN"/>
    <property type="match status" value="1"/>
</dbReference>
<proteinExistence type="predicted"/>
<dbReference type="Proteomes" id="UP001226574">
    <property type="component" value="Unassembled WGS sequence"/>
</dbReference>
<reference evidence="1 2" key="1">
    <citation type="submission" date="2023-08" db="EMBL/GenBank/DDBJ databases">
        <title>Pseudoalteromonas haloplanktis LL1 genome.</title>
        <authorList>
            <person name="Wu S."/>
        </authorList>
    </citation>
    <scope>NUCLEOTIDE SEQUENCE [LARGE SCALE GENOMIC DNA]</scope>
    <source>
        <strain evidence="1 2">LL1</strain>
    </source>
</reference>
<comment type="caution">
    <text evidence="1">The sequence shown here is derived from an EMBL/GenBank/DDBJ whole genome shotgun (WGS) entry which is preliminary data.</text>
</comment>
<sequence>MKNINYLLPALALVLTGCSTQTENKNNTTPPLKTVIYESFEQGGWNAENTTLSISTHQPGLNTALPKNFLFAQLQGPHSFSAEQSIVRYGDYSARLHWKHANQTKYNGDPKVLDNTDRKAMFHGHKAQSNIATVWYGFSAYFPSEDTQLKEGQGALFFQIHGARDGNKEPNRIPPVSINLVKDGFTMGYSWDSKKLSTSTHGEGNKTFEIPAKLADYQDRWVDFVLKVKTNPFENKGELNLWIDGKHVVNRTNIKVGYNDDMGVYPSFGWYLWGDYAKRDQDVIMYLDEVRQAQGDDINYQDVAPKAN</sequence>
<evidence type="ECO:0000313" key="1">
    <source>
        <dbReference type="EMBL" id="MDQ9094071.1"/>
    </source>
</evidence>
<evidence type="ECO:0000313" key="2">
    <source>
        <dbReference type="Proteomes" id="UP001226574"/>
    </source>
</evidence>
<keyword evidence="1" id="KW-0456">Lyase</keyword>
<accession>A0ABU1BHW6</accession>
<gene>
    <name evidence="1" type="ORF">RC083_21135</name>
</gene>
<dbReference type="Pfam" id="PF14099">
    <property type="entry name" value="Polysacc_lyase"/>
    <property type="match status" value="1"/>
</dbReference>